<feature type="domain" description="DUF5301" evidence="2">
    <location>
        <begin position="25"/>
        <end position="117"/>
    </location>
</feature>
<gene>
    <name evidence="3" type="ORF">DWW02_07060</name>
</gene>
<dbReference type="InterPro" id="IPR033782">
    <property type="entry name" value="DUF5301"/>
</dbReference>
<dbReference type="Gene3D" id="2.60.40.4250">
    <property type="match status" value="1"/>
</dbReference>
<protein>
    <recommendedName>
        <fullName evidence="2">DUF5301 domain-containing protein</fullName>
    </recommendedName>
</protein>
<accession>A0A412ZBF6</accession>
<comment type="caution">
    <text evidence="3">The sequence shown here is derived from an EMBL/GenBank/DDBJ whole genome shotgun (WGS) entry which is preliminary data.</text>
</comment>
<feature type="chain" id="PRO_5039004595" description="DUF5301 domain-containing protein" evidence="1">
    <location>
        <begin position="19"/>
        <end position="130"/>
    </location>
</feature>
<dbReference type="EMBL" id="QRZM01000002">
    <property type="protein sequence ID" value="RGV77423.1"/>
    <property type="molecule type" value="Genomic_DNA"/>
</dbReference>
<evidence type="ECO:0000256" key="1">
    <source>
        <dbReference type="SAM" id="SignalP"/>
    </source>
</evidence>
<evidence type="ECO:0000313" key="3">
    <source>
        <dbReference type="EMBL" id="RGV77423.1"/>
    </source>
</evidence>
<organism evidence="3 4">
    <name type="scientific">Enterocloster bolteae</name>
    <dbReference type="NCBI Taxonomy" id="208479"/>
    <lineage>
        <taxon>Bacteria</taxon>
        <taxon>Bacillati</taxon>
        <taxon>Bacillota</taxon>
        <taxon>Clostridia</taxon>
        <taxon>Lachnospirales</taxon>
        <taxon>Lachnospiraceae</taxon>
        <taxon>Enterocloster</taxon>
    </lineage>
</organism>
<proteinExistence type="predicted"/>
<dbReference type="PROSITE" id="PS51257">
    <property type="entry name" value="PROKAR_LIPOPROTEIN"/>
    <property type="match status" value="1"/>
</dbReference>
<dbReference type="Pfam" id="PF17225">
    <property type="entry name" value="DUF5301"/>
    <property type="match status" value="1"/>
</dbReference>
<sequence length="130" mass="14498">MKKILSFLIAGIMACSSAGCSQKNANPISLPEESTIQSIDVTVGEETEKYSDSEWISQCISSMNNAQATAKESVQDIPQADEYIKIDINTEDAKSTLFVYLEKNDYYIEQPYQGIYKTDSAFYQTITGNH</sequence>
<keyword evidence="1" id="KW-0732">Signal</keyword>
<name>A0A412ZBF6_9FIRM</name>
<evidence type="ECO:0000259" key="2">
    <source>
        <dbReference type="Pfam" id="PF17225"/>
    </source>
</evidence>
<evidence type="ECO:0000313" key="4">
    <source>
        <dbReference type="Proteomes" id="UP000284543"/>
    </source>
</evidence>
<dbReference type="RefSeq" id="WP_118017988.1">
    <property type="nucleotide sequence ID" value="NZ_CATYQV010000001.1"/>
</dbReference>
<dbReference type="Proteomes" id="UP000284543">
    <property type="component" value="Unassembled WGS sequence"/>
</dbReference>
<dbReference type="AlphaFoldDB" id="A0A412ZBF6"/>
<reference evidence="3 4" key="1">
    <citation type="submission" date="2018-08" db="EMBL/GenBank/DDBJ databases">
        <title>A genome reference for cultivated species of the human gut microbiota.</title>
        <authorList>
            <person name="Zou Y."/>
            <person name="Xue W."/>
            <person name="Luo G."/>
        </authorList>
    </citation>
    <scope>NUCLEOTIDE SEQUENCE [LARGE SCALE GENOMIC DNA]</scope>
    <source>
        <strain evidence="3 4">AF14-18</strain>
    </source>
</reference>
<feature type="signal peptide" evidence="1">
    <location>
        <begin position="1"/>
        <end position="18"/>
    </location>
</feature>